<dbReference type="AlphaFoldDB" id="Q9AKC9"/>
<gene>
    <name evidence="1" type="primary">dapD</name>
</gene>
<protein>
    <submittedName>
        <fullName evidence="1">2,3,4,5-tetrahydropyridine-2-carboxylate N-succinyltransferase</fullName>
    </submittedName>
</protein>
<proteinExistence type="predicted"/>
<evidence type="ECO:0000313" key="1">
    <source>
        <dbReference type="EMBL" id="CAC33739.1"/>
    </source>
</evidence>
<dbReference type="GO" id="GO:0016740">
    <property type="term" value="F:transferase activity"/>
    <property type="evidence" value="ECO:0007669"/>
    <property type="project" value="UniProtKB-KW"/>
</dbReference>
<dbReference type="Gene3D" id="2.160.10.10">
    <property type="entry name" value="Hexapeptide repeat proteins"/>
    <property type="match status" value="1"/>
</dbReference>
<dbReference type="EMBL" id="AJ293319">
    <property type="protein sequence ID" value="CAC33739.1"/>
    <property type="molecule type" value="Genomic_DNA"/>
</dbReference>
<dbReference type="InterPro" id="IPR011004">
    <property type="entry name" value="Trimer_LpxA-like_sf"/>
</dbReference>
<accession>Q9AKC9</accession>
<organism evidence="1">
    <name type="scientific">Rickettsia typhi</name>
    <dbReference type="NCBI Taxonomy" id="785"/>
    <lineage>
        <taxon>Bacteria</taxon>
        <taxon>Pseudomonadati</taxon>
        <taxon>Pseudomonadota</taxon>
        <taxon>Alphaproteobacteria</taxon>
        <taxon>Rickettsiales</taxon>
        <taxon>Rickettsiaceae</taxon>
        <taxon>Rickettsieae</taxon>
        <taxon>Rickettsia</taxon>
        <taxon>typhus group</taxon>
    </lineage>
</organism>
<dbReference type="SUPFAM" id="SSF51161">
    <property type="entry name" value="Trimeric LpxA-like enzymes"/>
    <property type="match status" value="1"/>
</dbReference>
<name>Q9AKC9_RICTP</name>
<reference evidence="1" key="1">
    <citation type="journal article" date="2001" name="Mol. Biol. Evol.">
        <title>Pseudogenes, junk DNA, and the dynamics of Rickettsia genomes.</title>
        <authorList>
            <person name="Andersson J.O."/>
            <person name="Andersson S.G.E."/>
        </authorList>
    </citation>
    <scope>NUCLEOTIDE SEQUENCE</scope>
    <source>
        <strain evidence="1">Wilmington</strain>
    </source>
</reference>
<keyword evidence="1" id="KW-0808">Transferase</keyword>
<sequence length="79" mass="8481">MIVEEGSVISMGVFIGSSTKIVYRDTGKIIYGRIPAYSVVVPGVLPSPEAGKPGLYCVVIVKQVDKTTRAKVSINDLLR</sequence>